<dbReference type="Pfam" id="PF07963">
    <property type="entry name" value="N_methyl"/>
    <property type="match status" value="1"/>
</dbReference>
<evidence type="ECO:0000313" key="3">
    <source>
        <dbReference type="Proteomes" id="UP000615755"/>
    </source>
</evidence>
<keyword evidence="1" id="KW-1133">Transmembrane helix</keyword>
<protein>
    <recommendedName>
        <fullName evidence="4">Prepilin-type N-terminal cleavage/methylation domain-containing protein</fullName>
    </recommendedName>
</protein>
<name>A0ABR9EE77_9GAMM</name>
<dbReference type="NCBIfam" id="TIGR02532">
    <property type="entry name" value="IV_pilin_GFxxxE"/>
    <property type="match status" value="1"/>
</dbReference>
<evidence type="ECO:0008006" key="4">
    <source>
        <dbReference type="Google" id="ProtNLM"/>
    </source>
</evidence>
<evidence type="ECO:0000313" key="2">
    <source>
        <dbReference type="EMBL" id="MBE0369296.1"/>
    </source>
</evidence>
<dbReference type="Proteomes" id="UP000615755">
    <property type="component" value="Unassembled WGS sequence"/>
</dbReference>
<sequence>MRNLKPVSKGFTLIEVLVASMILFATIASISLLYSGSLVASEKSNRHIEISNILPIAIKQIRYNVRSRTQGNITDLSGKNYFWGVEVNWQAVRVSYKPPPPLYSFDLGKHEKQNNKYFLWNITAVFKLDNYSREYQFKEVSWNEN</sequence>
<keyword evidence="3" id="KW-1185">Reference proteome</keyword>
<comment type="caution">
    <text evidence="2">The sequence shown here is derived from an EMBL/GenBank/DDBJ whole genome shotgun (WGS) entry which is preliminary data.</text>
</comment>
<keyword evidence="1" id="KW-0812">Transmembrane</keyword>
<feature type="transmembrane region" description="Helical" evidence="1">
    <location>
        <begin position="12"/>
        <end position="34"/>
    </location>
</feature>
<organism evidence="2 3">
    <name type="scientific">Pseudoalteromonas aurantia 208</name>
    <dbReference type="NCBI Taxonomy" id="1314867"/>
    <lineage>
        <taxon>Bacteria</taxon>
        <taxon>Pseudomonadati</taxon>
        <taxon>Pseudomonadota</taxon>
        <taxon>Gammaproteobacteria</taxon>
        <taxon>Alteromonadales</taxon>
        <taxon>Pseudoalteromonadaceae</taxon>
        <taxon>Pseudoalteromonas</taxon>
    </lineage>
</organism>
<gene>
    <name evidence="2" type="ORF">PAUR_a3115</name>
</gene>
<dbReference type="PROSITE" id="PS00409">
    <property type="entry name" value="PROKAR_NTER_METHYL"/>
    <property type="match status" value="1"/>
</dbReference>
<dbReference type="RefSeq" id="WP_192508448.1">
    <property type="nucleotide sequence ID" value="NZ_AQGV01000012.1"/>
</dbReference>
<dbReference type="InterPro" id="IPR012902">
    <property type="entry name" value="N_methyl_site"/>
</dbReference>
<dbReference type="EMBL" id="AQGV01000012">
    <property type="protein sequence ID" value="MBE0369296.1"/>
    <property type="molecule type" value="Genomic_DNA"/>
</dbReference>
<evidence type="ECO:0000256" key="1">
    <source>
        <dbReference type="SAM" id="Phobius"/>
    </source>
</evidence>
<reference evidence="2 3" key="1">
    <citation type="submission" date="2015-03" db="EMBL/GenBank/DDBJ databases">
        <title>Genome sequence of Pseudoalteromonas aurantia.</title>
        <authorList>
            <person name="Xie B.-B."/>
            <person name="Rong J.-C."/>
            <person name="Qin Q.-L."/>
            <person name="Zhang Y.-Z."/>
        </authorList>
    </citation>
    <scope>NUCLEOTIDE SEQUENCE [LARGE SCALE GENOMIC DNA]</scope>
    <source>
        <strain evidence="2 3">208</strain>
    </source>
</reference>
<proteinExistence type="predicted"/>
<keyword evidence="1" id="KW-0472">Membrane</keyword>
<accession>A0ABR9EE77</accession>